<dbReference type="RefSeq" id="WP_183418520.1">
    <property type="nucleotide sequence ID" value="NZ_JACHXY010000001.1"/>
</dbReference>
<keyword evidence="1" id="KW-1133">Transmembrane helix</keyword>
<proteinExistence type="predicted"/>
<sequence>MIVLALLSTITTAGVALTILFLTHGRTDDDRGGARAEMVKYFGMAAVAALLCGAMNVVEAAGGGTAAAAGGNATNVMAAGMVWAGARRLNRRRAVGAVGIVAGGIFLLGLTFLLSLEEATVLKTAGLVVFAFLGALECARRPLGDLRGSRLLTWTMGVYAAYNAARIGVVVTVGTAPLVEPGVVSPEATAIVSAVAIALVSTSAVRIGRQLDDRPSPGTRAHDRGALRREAARLVAAHGSARVTLVRVPEIDLIRTAHSVACGDEMLRAAADAVDDALSEAVTGVPSRDTVFAVAPEGMTTDAVEIAVRLAFARRMVLLDFDDVPDLSFEHSVIRTVDALSALMNHRRPHARPGGVDEL</sequence>
<evidence type="ECO:0000313" key="3">
    <source>
        <dbReference type="Proteomes" id="UP000543579"/>
    </source>
</evidence>
<dbReference type="Proteomes" id="UP000543579">
    <property type="component" value="Unassembled WGS sequence"/>
</dbReference>
<gene>
    <name evidence="2" type="ORF">FHS07_000725</name>
</gene>
<evidence type="ECO:0000313" key="2">
    <source>
        <dbReference type="EMBL" id="MBB3157041.1"/>
    </source>
</evidence>
<feature type="transmembrane region" description="Helical" evidence="1">
    <location>
        <begin position="151"/>
        <end position="176"/>
    </location>
</feature>
<feature type="transmembrane region" description="Helical" evidence="1">
    <location>
        <begin position="120"/>
        <end position="139"/>
    </location>
</feature>
<accession>A0A7W5CG31</accession>
<keyword evidence="1" id="KW-0472">Membrane</keyword>
<organism evidence="2 3">
    <name type="scientific">Microbacterium proteolyticum</name>
    <dbReference type="NCBI Taxonomy" id="1572644"/>
    <lineage>
        <taxon>Bacteria</taxon>
        <taxon>Bacillati</taxon>
        <taxon>Actinomycetota</taxon>
        <taxon>Actinomycetes</taxon>
        <taxon>Micrococcales</taxon>
        <taxon>Microbacteriaceae</taxon>
        <taxon>Microbacterium</taxon>
    </lineage>
</organism>
<dbReference type="EMBL" id="JACHXY010000001">
    <property type="protein sequence ID" value="MBB3157041.1"/>
    <property type="molecule type" value="Genomic_DNA"/>
</dbReference>
<reference evidence="2 3" key="1">
    <citation type="submission" date="2020-08" db="EMBL/GenBank/DDBJ databases">
        <title>Genomic Encyclopedia of Type Strains, Phase III (KMG-III): the genomes of soil and plant-associated and newly described type strains.</title>
        <authorList>
            <person name="Whitman W."/>
        </authorList>
    </citation>
    <scope>NUCLEOTIDE SEQUENCE [LARGE SCALE GENOMIC DNA]</scope>
    <source>
        <strain evidence="2 3">CECT 8356</strain>
    </source>
</reference>
<feature type="transmembrane region" description="Helical" evidence="1">
    <location>
        <begin position="94"/>
        <end position="114"/>
    </location>
</feature>
<keyword evidence="1" id="KW-0812">Transmembrane</keyword>
<dbReference type="AlphaFoldDB" id="A0A7W5CG31"/>
<name>A0A7W5CG31_9MICO</name>
<comment type="caution">
    <text evidence="2">The sequence shown here is derived from an EMBL/GenBank/DDBJ whole genome shotgun (WGS) entry which is preliminary data.</text>
</comment>
<protein>
    <submittedName>
        <fullName evidence="2">Uncharacterized protein</fullName>
    </submittedName>
</protein>
<feature type="transmembrane region" description="Helical" evidence="1">
    <location>
        <begin position="41"/>
        <end position="58"/>
    </location>
</feature>
<feature type="transmembrane region" description="Helical" evidence="1">
    <location>
        <begin position="188"/>
        <end position="207"/>
    </location>
</feature>
<evidence type="ECO:0000256" key="1">
    <source>
        <dbReference type="SAM" id="Phobius"/>
    </source>
</evidence>